<dbReference type="OrthoDB" id="578375at2759"/>
<proteinExistence type="predicted"/>
<accession>A0A8S1IUE3</accession>
<reference evidence="1" key="1">
    <citation type="submission" date="2020-12" db="EMBL/GenBank/DDBJ databases">
        <authorList>
            <person name="Iha C."/>
        </authorList>
    </citation>
    <scope>NUCLEOTIDE SEQUENCE</scope>
</reference>
<keyword evidence="2" id="KW-1185">Reference proteome</keyword>
<dbReference type="EMBL" id="CAJHUC010000657">
    <property type="protein sequence ID" value="CAD7697426.1"/>
    <property type="molecule type" value="Genomic_DNA"/>
</dbReference>
<feature type="non-terminal residue" evidence="1">
    <location>
        <position position="89"/>
    </location>
</feature>
<evidence type="ECO:0000313" key="2">
    <source>
        <dbReference type="Proteomes" id="UP000708148"/>
    </source>
</evidence>
<dbReference type="Proteomes" id="UP000708148">
    <property type="component" value="Unassembled WGS sequence"/>
</dbReference>
<feature type="non-terminal residue" evidence="1">
    <location>
        <position position="1"/>
    </location>
</feature>
<gene>
    <name evidence="1" type="ORF">OSTQU699_LOCUS2787</name>
</gene>
<name>A0A8S1IUE3_9CHLO</name>
<dbReference type="AlphaFoldDB" id="A0A8S1IUE3"/>
<organism evidence="1 2">
    <name type="scientific">Ostreobium quekettii</name>
    <dbReference type="NCBI Taxonomy" id="121088"/>
    <lineage>
        <taxon>Eukaryota</taxon>
        <taxon>Viridiplantae</taxon>
        <taxon>Chlorophyta</taxon>
        <taxon>core chlorophytes</taxon>
        <taxon>Ulvophyceae</taxon>
        <taxon>TCBD clade</taxon>
        <taxon>Bryopsidales</taxon>
        <taxon>Ostreobineae</taxon>
        <taxon>Ostreobiaceae</taxon>
        <taxon>Ostreobium</taxon>
    </lineage>
</organism>
<protein>
    <submittedName>
        <fullName evidence="1">Uncharacterized protein</fullName>
    </submittedName>
</protein>
<evidence type="ECO:0000313" key="1">
    <source>
        <dbReference type="EMBL" id="CAD7697426.1"/>
    </source>
</evidence>
<sequence length="89" mass="9951">LSGRLEGDASEVDVTASLATRLGDDHPLVIELRRRVALEDVQVLDEYIKGELGPEKAAIIYTKVPDEFHTPLEYYKELQAWAEVNGLDV</sequence>
<comment type="caution">
    <text evidence="1">The sequence shown here is derived from an EMBL/GenBank/DDBJ whole genome shotgun (WGS) entry which is preliminary data.</text>
</comment>